<name>A0ABS2QB77_9BACL</name>
<gene>
    <name evidence="4" type="ORF">JOC27_001680</name>
</gene>
<dbReference type="PANTHER" id="PTHR43877">
    <property type="entry name" value="AMINOALKYLPHOSPHONATE N-ACETYLTRANSFERASE-RELATED-RELATED"/>
    <property type="match status" value="1"/>
</dbReference>
<keyword evidence="5" id="KW-1185">Reference proteome</keyword>
<dbReference type="SUPFAM" id="SSF55729">
    <property type="entry name" value="Acyl-CoA N-acyltransferases (Nat)"/>
    <property type="match status" value="2"/>
</dbReference>
<dbReference type="Proteomes" id="UP000823201">
    <property type="component" value="Unassembled WGS sequence"/>
</dbReference>
<dbReference type="CDD" id="cd04301">
    <property type="entry name" value="NAT_SF"/>
    <property type="match status" value="2"/>
</dbReference>
<dbReference type="EMBL" id="JAFBEV010000013">
    <property type="protein sequence ID" value="MBM7658227.1"/>
    <property type="molecule type" value="Genomic_DNA"/>
</dbReference>
<reference evidence="4 5" key="1">
    <citation type="submission" date="2021-01" db="EMBL/GenBank/DDBJ databases">
        <title>Genomic Encyclopedia of Type Strains, Phase IV (KMG-IV): sequencing the most valuable type-strain genomes for metagenomic binning, comparative biology and taxonomic classification.</title>
        <authorList>
            <person name="Goeker M."/>
        </authorList>
    </citation>
    <scope>NUCLEOTIDE SEQUENCE [LARGE SCALE GENOMIC DNA]</scope>
    <source>
        <strain evidence="4 5">DSM 100968</strain>
    </source>
</reference>
<accession>A0ABS2QB77</accession>
<proteinExistence type="predicted"/>
<feature type="domain" description="N-acetyltransferase" evidence="3">
    <location>
        <begin position="153"/>
        <end position="289"/>
    </location>
</feature>
<dbReference type="InterPro" id="IPR050832">
    <property type="entry name" value="Bact_Acetyltransf"/>
</dbReference>
<evidence type="ECO:0000256" key="2">
    <source>
        <dbReference type="ARBA" id="ARBA00023315"/>
    </source>
</evidence>
<evidence type="ECO:0000313" key="5">
    <source>
        <dbReference type="Proteomes" id="UP000823201"/>
    </source>
</evidence>
<comment type="caution">
    <text evidence="4">The sequence shown here is derived from an EMBL/GenBank/DDBJ whole genome shotgun (WGS) entry which is preliminary data.</text>
</comment>
<protein>
    <submittedName>
        <fullName evidence="4">RimJ/RimL family protein N-acetyltransferase</fullName>
    </submittedName>
</protein>
<keyword evidence="2" id="KW-0012">Acyltransferase</keyword>
<dbReference type="Pfam" id="PF00583">
    <property type="entry name" value="Acetyltransf_1"/>
    <property type="match status" value="2"/>
</dbReference>
<evidence type="ECO:0000259" key="3">
    <source>
        <dbReference type="PROSITE" id="PS51186"/>
    </source>
</evidence>
<evidence type="ECO:0000313" key="4">
    <source>
        <dbReference type="EMBL" id="MBM7658227.1"/>
    </source>
</evidence>
<organism evidence="4 5">
    <name type="scientific">Sporolactobacillus spathodeae</name>
    <dbReference type="NCBI Taxonomy" id="1465502"/>
    <lineage>
        <taxon>Bacteria</taxon>
        <taxon>Bacillati</taxon>
        <taxon>Bacillota</taxon>
        <taxon>Bacilli</taxon>
        <taxon>Bacillales</taxon>
        <taxon>Sporolactobacillaceae</taxon>
        <taxon>Sporolactobacillus</taxon>
    </lineage>
</organism>
<dbReference type="RefSeq" id="WP_205006786.1">
    <property type="nucleotide sequence ID" value="NZ_CBCRXA010000012.1"/>
</dbReference>
<feature type="domain" description="N-acetyltransferase" evidence="3">
    <location>
        <begin position="1"/>
        <end position="142"/>
    </location>
</feature>
<dbReference type="InterPro" id="IPR000182">
    <property type="entry name" value="GNAT_dom"/>
</dbReference>
<dbReference type="PROSITE" id="PS51186">
    <property type="entry name" value="GNAT"/>
    <property type="match status" value="2"/>
</dbReference>
<sequence>MIIKKYQKLNADTIVQIRRLEAACWAHDGEKDPVYLDDSIHFNQEINHTFLIFEAGELIGFLHLFLPTALEAELSGMILPEFRGQGYFSALFACARQELIRYNIPDILFVIDTLTEEQNQSLMKHFGAVYDFSEYVMGLDQASWINSTSENGVKLSAADPNDISELTAISVAAFGDNPADARSIIEKSMQNDSHRKNYTARLNCRLIGMSSISYEETDPYVFGFALLPEFQGKGYGRRFLSLLIDKLFSEGFKQLKLEVDSKNSHALHLYQKTGFNQLNGYAYYRLPVAFIELDNRFD</sequence>
<evidence type="ECO:0000256" key="1">
    <source>
        <dbReference type="ARBA" id="ARBA00022679"/>
    </source>
</evidence>
<keyword evidence="1" id="KW-0808">Transferase</keyword>
<dbReference type="Gene3D" id="3.40.630.30">
    <property type="match status" value="2"/>
</dbReference>
<dbReference type="InterPro" id="IPR016181">
    <property type="entry name" value="Acyl_CoA_acyltransferase"/>
</dbReference>